<proteinExistence type="predicted"/>
<dbReference type="PANTHER" id="PTHR35161:SF16">
    <property type="match status" value="1"/>
</dbReference>
<dbReference type="Gramene" id="PNT78217">
    <property type="protein sequence ID" value="PNT78217"/>
    <property type="gene ID" value="BRADI_1g75388v3"/>
</dbReference>
<protein>
    <submittedName>
        <fullName evidence="1 2">Uncharacterized protein</fullName>
    </submittedName>
</protein>
<gene>
    <name evidence="2" type="primary">LOC100842009</name>
    <name evidence="1" type="ORF">BRADI_1g75388v3</name>
</gene>
<accession>A0A2K2DVA7</accession>
<reference evidence="1" key="2">
    <citation type="submission" date="2017-06" db="EMBL/GenBank/DDBJ databases">
        <title>WGS assembly of Brachypodium distachyon.</title>
        <authorList>
            <consortium name="The International Brachypodium Initiative"/>
            <person name="Lucas S."/>
            <person name="Harmon-Smith M."/>
            <person name="Lail K."/>
            <person name="Tice H."/>
            <person name="Grimwood J."/>
            <person name="Bruce D."/>
            <person name="Barry K."/>
            <person name="Shu S."/>
            <person name="Lindquist E."/>
            <person name="Wang M."/>
            <person name="Pitluck S."/>
            <person name="Vogel J.P."/>
            <person name="Garvin D.F."/>
            <person name="Mockler T.C."/>
            <person name="Schmutz J."/>
            <person name="Rokhsar D."/>
            <person name="Bevan M.W."/>
        </authorList>
    </citation>
    <scope>NUCLEOTIDE SEQUENCE</scope>
    <source>
        <strain evidence="1">Bd21</strain>
    </source>
</reference>
<evidence type="ECO:0000313" key="1">
    <source>
        <dbReference type="EMBL" id="PNT78217.1"/>
    </source>
</evidence>
<dbReference type="ExpressionAtlas" id="A0A2K2DVA7">
    <property type="expression patterns" value="baseline"/>
</dbReference>
<reference evidence="1 2" key="1">
    <citation type="journal article" date="2010" name="Nature">
        <title>Genome sequencing and analysis of the model grass Brachypodium distachyon.</title>
        <authorList>
            <consortium name="International Brachypodium Initiative"/>
        </authorList>
    </citation>
    <scope>NUCLEOTIDE SEQUENCE [LARGE SCALE GENOMIC DNA]</scope>
    <source>
        <strain evidence="1 2">Bd21</strain>
    </source>
</reference>
<organism evidence="1">
    <name type="scientific">Brachypodium distachyon</name>
    <name type="common">Purple false brome</name>
    <name type="synonym">Trachynia distachya</name>
    <dbReference type="NCBI Taxonomy" id="15368"/>
    <lineage>
        <taxon>Eukaryota</taxon>
        <taxon>Viridiplantae</taxon>
        <taxon>Streptophyta</taxon>
        <taxon>Embryophyta</taxon>
        <taxon>Tracheophyta</taxon>
        <taxon>Spermatophyta</taxon>
        <taxon>Magnoliopsida</taxon>
        <taxon>Liliopsida</taxon>
        <taxon>Poales</taxon>
        <taxon>Poaceae</taxon>
        <taxon>BOP clade</taxon>
        <taxon>Pooideae</taxon>
        <taxon>Stipodae</taxon>
        <taxon>Brachypodieae</taxon>
        <taxon>Brachypodium</taxon>
    </lineage>
</organism>
<dbReference type="EnsemblPlants" id="PNT78217">
    <property type="protein sequence ID" value="PNT78217"/>
    <property type="gene ID" value="BRADI_1g75388v3"/>
</dbReference>
<dbReference type="RefSeq" id="XP_010229222.1">
    <property type="nucleotide sequence ID" value="XM_010230920.3"/>
</dbReference>
<keyword evidence="3" id="KW-1185">Reference proteome</keyword>
<name>A0A2K2DVA7_BRADI</name>
<dbReference type="KEGG" id="bdi:100842009"/>
<evidence type="ECO:0000313" key="2">
    <source>
        <dbReference type="EnsemblPlants" id="PNT78217"/>
    </source>
</evidence>
<dbReference type="Proteomes" id="UP000008810">
    <property type="component" value="Chromosome 1"/>
</dbReference>
<sequence>MGDLDWVRIVLRSIMPSSIELPGRWIASSSWIQHTSRRLHHIYGRCYSFIVWGIMCFKRNYSRCCVHPVMQCHDMVIKDQYTCAKSEQVIRDNGFQVNDSPHHSKLSNVPLRGPIMSPHLSKTTYPLCLPRMSRWPTPMKGKFLIRWYCADTDGVQPVPQAGAVAVMSEAEIAANDDDSNLEVIYLPTDFDWHRHIAMGTFLYRGCVLRINSTPLLQYVSQNTMMEFRAIYGDPSGKSEWFVKDIAKGHISSLMDSLDEFHSQGLCIEELDDSKVVICDGIAKFSADIRLILANDDRRTANWVKLVGIISDTLFEGRELPYSMKHLLMIMRTQPLTSVTYMKSHVGLLRQVNKTASFMRLYDSLHALRVRLVRVLFCFQKSKKS</sequence>
<dbReference type="GeneID" id="100842009"/>
<dbReference type="AlphaFoldDB" id="A0A2K2DVA7"/>
<dbReference type="OrthoDB" id="10573110at2759"/>
<reference evidence="2" key="3">
    <citation type="submission" date="2018-08" db="UniProtKB">
        <authorList>
            <consortium name="EnsemblPlants"/>
        </authorList>
    </citation>
    <scope>IDENTIFICATION</scope>
    <source>
        <strain evidence="2">cv. Bd21</strain>
    </source>
</reference>
<dbReference type="EMBL" id="CM000880">
    <property type="protein sequence ID" value="PNT78217.1"/>
    <property type="molecule type" value="Genomic_DNA"/>
</dbReference>
<dbReference type="PANTHER" id="PTHR35161">
    <property type="entry name" value="OS02G0303100 PROTEIN"/>
    <property type="match status" value="1"/>
</dbReference>
<evidence type="ECO:0000313" key="3">
    <source>
        <dbReference type="Proteomes" id="UP000008810"/>
    </source>
</evidence>